<name>A0A395GMY4_9EURO</name>
<evidence type="ECO:0000256" key="2">
    <source>
        <dbReference type="ARBA" id="ARBA00022527"/>
    </source>
</evidence>
<dbReference type="OrthoDB" id="5979581at2759"/>
<evidence type="ECO:0000256" key="3">
    <source>
        <dbReference type="ARBA" id="ARBA00022679"/>
    </source>
</evidence>
<evidence type="ECO:0000256" key="5">
    <source>
        <dbReference type="ARBA" id="ARBA00022777"/>
    </source>
</evidence>
<dbReference type="GO" id="GO:0050684">
    <property type="term" value="P:regulation of mRNA processing"/>
    <property type="evidence" value="ECO:0007669"/>
    <property type="project" value="TreeGrafter"/>
</dbReference>
<comment type="catalytic activity">
    <reaction evidence="7">
        <text>L-threonyl-[protein] + ATP = O-phospho-L-threonyl-[protein] + ADP + H(+)</text>
        <dbReference type="Rhea" id="RHEA:46608"/>
        <dbReference type="Rhea" id="RHEA-COMP:11060"/>
        <dbReference type="Rhea" id="RHEA-COMP:11605"/>
        <dbReference type="ChEBI" id="CHEBI:15378"/>
        <dbReference type="ChEBI" id="CHEBI:30013"/>
        <dbReference type="ChEBI" id="CHEBI:30616"/>
        <dbReference type="ChEBI" id="CHEBI:61977"/>
        <dbReference type="ChEBI" id="CHEBI:456216"/>
        <dbReference type="EC" id="2.7.11.1"/>
    </reaction>
</comment>
<dbReference type="Proteomes" id="UP000249402">
    <property type="component" value="Unassembled WGS sequence"/>
</dbReference>
<dbReference type="VEuPathDB" id="FungiDB:BO80DRAFT_483783"/>
<dbReference type="GO" id="GO:0005634">
    <property type="term" value="C:nucleus"/>
    <property type="evidence" value="ECO:0007669"/>
    <property type="project" value="TreeGrafter"/>
</dbReference>
<dbReference type="GO" id="GO:0004674">
    <property type="term" value="F:protein serine/threonine kinase activity"/>
    <property type="evidence" value="ECO:0007669"/>
    <property type="project" value="UniProtKB-KW"/>
</dbReference>
<evidence type="ECO:0000256" key="6">
    <source>
        <dbReference type="ARBA" id="ARBA00022840"/>
    </source>
</evidence>
<evidence type="ECO:0000256" key="8">
    <source>
        <dbReference type="ARBA" id="ARBA00048679"/>
    </source>
</evidence>
<dbReference type="EMBL" id="KZ824470">
    <property type="protein sequence ID" value="RAK96839.1"/>
    <property type="molecule type" value="Genomic_DNA"/>
</dbReference>
<dbReference type="GO" id="GO:0005737">
    <property type="term" value="C:cytoplasm"/>
    <property type="evidence" value="ECO:0007669"/>
    <property type="project" value="TreeGrafter"/>
</dbReference>
<dbReference type="PANTHER" id="PTHR47634">
    <property type="entry name" value="PROTEIN KINASE DOMAIN-CONTAINING PROTEIN-RELATED"/>
    <property type="match status" value="1"/>
</dbReference>
<evidence type="ECO:0000256" key="4">
    <source>
        <dbReference type="ARBA" id="ARBA00022741"/>
    </source>
</evidence>
<dbReference type="RefSeq" id="XP_025571167.1">
    <property type="nucleotide sequence ID" value="XM_025723444.1"/>
</dbReference>
<evidence type="ECO:0000313" key="9">
    <source>
        <dbReference type="EMBL" id="RAK96839.1"/>
    </source>
</evidence>
<dbReference type="GO" id="GO:0005524">
    <property type="term" value="F:ATP binding"/>
    <property type="evidence" value="ECO:0007669"/>
    <property type="project" value="UniProtKB-KW"/>
</dbReference>
<evidence type="ECO:0000313" key="10">
    <source>
        <dbReference type="Proteomes" id="UP000249402"/>
    </source>
</evidence>
<keyword evidence="10" id="KW-1185">Reference proteome</keyword>
<keyword evidence="3" id="KW-0808">Transferase</keyword>
<keyword evidence="2" id="KW-0723">Serine/threonine-protein kinase</keyword>
<protein>
    <recommendedName>
        <fullName evidence="1">non-specific serine/threonine protein kinase</fullName>
        <ecNumber evidence="1">2.7.11.1</ecNumber>
    </recommendedName>
</protein>
<dbReference type="STRING" id="1448316.A0A395GMY4"/>
<dbReference type="PANTHER" id="PTHR47634:SF9">
    <property type="entry name" value="PROTEIN KINASE DOMAIN-CONTAINING PROTEIN-RELATED"/>
    <property type="match status" value="1"/>
</dbReference>
<accession>A0A395GMY4</accession>
<organism evidence="9 10">
    <name type="scientific">Aspergillus ibericus CBS 121593</name>
    <dbReference type="NCBI Taxonomy" id="1448316"/>
    <lineage>
        <taxon>Eukaryota</taxon>
        <taxon>Fungi</taxon>
        <taxon>Dikarya</taxon>
        <taxon>Ascomycota</taxon>
        <taxon>Pezizomycotina</taxon>
        <taxon>Eurotiomycetes</taxon>
        <taxon>Eurotiomycetidae</taxon>
        <taxon>Eurotiales</taxon>
        <taxon>Aspergillaceae</taxon>
        <taxon>Aspergillus</taxon>
        <taxon>Aspergillus subgen. Circumdati</taxon>
    </lineage>
</organism>
<keyword evidence="4" id="KW-0547">Nucleotide-binding</keyword>
<proteinExistence type="predicted"/>
<dbReference type="GO" id="GO:0000245">
    <property type="term" value="P:spliceosomal complex assembly"/>
    <property type="evidence" value="ECO:0007669"/>
    <property type="project" value="TreeGrafter"/>
</dbReference>
<keyword evidence="6" id="KW-0067">ATP-binding</keyword>
<reference evidence="9 10" key="1">
    <citation type="submission" date="2018-02" db="EMBL/GenBank/DDBJ databases">
        <title>The genomes of Aspergillus section Nigri reveals drivers in fungal speciation.</title>
        <authorList>
            <consortium name="DOE Joint Genome Institute"/>
            <person name="Vesth T.C."/>
            <person name="Nybo J."/>
            <person name="Theobald S."/>
            <person name="Brandl J."/>
            <person name="Frisvad J.C."/>
            <person name="Nielsen K.F."/>
            <person name="Lyhne E.K."/>
            <person name="Kogle M.E."/>
            <person name="Kuo A."/>
            <person name="Riley R."/>
            <person name="Clum A."/>
            <person name="Nolan M."/>
            <person name="Lipzen A."/>
            <person name="Salamov A."/>
            <person name="Henrissat B."/>
            <person name="Wiebenga A."/>
            <person name="De vries R.P."/>
            <person name="Grigoriev I.V."/>
            <person name="Mortensen U.H."/>
            <person name="Andersen M.R."/>
            <person name="Baker S.E."/>
        </authorList>
    </citation>
    <scope>NUCLEOTIDE SEQUENCE [LARGE SCALE GENOMIC DNA]</scope>
    <source>
        <strain evidence="9 10">CBS 121593</strain>
    </source>
</reference>
<comment type="catalytic activity">
    <reaction evidence="8">
        <text>L-seryl-[protein] + ATP = O-phospho-L-seryl-[protein] + ADP + H(+)</text>
        <dbReference type="Rhea" id="RHEA:17989"/>
        <dbReference type="Rhea" id="RHEA-COMP:9863"/>
        <dbReference type="Rhea" id="RHEA-COMP:11604"/>
        <dbReference type="ChEBI" id="CHEBI:15378"/>
        <dbReference type="ChEBI" id="CHEBI:29999"/>
        <dbReference type="ChEBI" id="CHEBI:30616"/>
        <dbReference type="ChEBI" id="CHEBI:83421"/>
        <dbReference type="ChEBI" id="CHEBI:456216"/>
        <dbReference type="EC" id="2.7.11.1"/>
    </reaction>
</comment>
<dbReference type="GeneID" id="37228309"/>
<dbReference type="Gene3D" id="3.30.200.20">
    <property type="entry name" value="Phosphorylase Kinase, domain 1"/>
    <property type="match status" value="1"/>
</dbReference>
<dbReference type="InterPro" id="IPR051334">
    <property type="entry name" value="SRPK"/>
</dbReference>
<dbReference type="AlphaFoldDB" id="A0A395GMY4"/>
<dbReference type="EC" id="2.7.11.1" evidence="1"/>
<evidence type="ECO:0000256" key="1">
    <source>
        <dbReference type="ARBA" id="ARBA00012513"/>
    </source>
</evidence>
<evidence type="ECO:0000256" key="7">
    <source>
        <dbReference type="ARBA" id="ARBA00047899"/>
    </source>
</evidence>
<sequence>MACYAPKPPVSSGMKSKVSTLPHLYIPIEDVEKLERYREGGYHPVSIGDRFHGRYRLARDERVDKLVAIKVCTADSDLHELEVLSFLSRSRQRSGNDLSKIMIPLILDTFKIQGPNGTHACYVTHPARMSLWDAKDGSYIRLFRLEVARALVV</sequence>
<keyword evidence="5" id="KW-0418">Kinase</keyword>
<gene>
    <name evidence="9" type="ORF">BO80DRAFT_483783</name>
</gene>